<feature type="compositionally biased region" description="Polar residues" evidence="1">
    <location>
        <begin position="734"/>
        <end position="747"/>
    </location>
</feature>
<feature type="compositionally biased region" description="Basic and acidic residues" evidence="1">
    <location>
        <begin position="287"/>
        <end position="302"/>
    </location>
</feature>
<feature type="compositionally biased region" description="Acidic residues" evidence="1">
    <location>
        <begin position="56"/>
        <end position="70"/>
    </location>
</feature>
<feature type="compositionally biased region" description="Low complexity" evidence="1">
    <location>
        <begin position="2113"/>
        <end position="2132"/>
    </location>
</feature>
<feature type="compositionally biased region" description="Pro residues" evidence="1">
    <location>
        <begin position="1610"/>
        <end position="1619"/>
    </location>
</feature>
<feature type="compositionally biased region" description="Basic and acidic residues" evidence="1">
    <location>
        <begin position="1043"/>
        <end position="1063"/>
    </location>
</feature>
<feature type="region of interest" description="Disordered" evidence="1">
    <location>
        <begin position="1"/>
        <end position="491"/>
    </location>
</feature>
<feature type="compositionally biased region" description="Low complexity" evidence="1">
    <location>
        <begin position="2564"/>
        <end position="2586"/>
    </location>
</feature>
<feature type="region of interest" description="Disordered" evidence="1">
    <location>
        <begin position="510"/>
        <end position="802"/>
    </location>
</feature>
<feature type="compositionally biased region" description="Basic and acidic residues" evidence="1">
    <location>
        <begin position="119"/>
        <end position="128"/>
    </location>
</feature>
<feature type="compositionally biased region" description="Polar residues" evidence="1">
    <location>
        <begin position="2047"/>
        <end position="2057"/>
    </location>
</feature>
<proteinExistence type="predicted"/>
<feature type="compositionally biased region" description="Polar residues" evidence="1">
    <location>
        <begin position="195"/>
        <end position="206"/>
    </location>
</feature>
<reference evidence="2" key="1">
    <citation type="journal article" date="2020" name="Stud. Mycol.">
        <title>101 Dothideomycetes genomes: a test case for predicting lifestyles and emergence of pathogens.</title>
        <authorList>
            <person name="Haridas S."/>
            <person name="Albert R."/>
            <person name="Binder M."/>
            <person name="Bloem J."/>
            <person name="Labutti K."/>
            <person name="Salamov A."/>
            <person name="Andreopoulos B."/>
            <person name="Baker S."/>
            <person name="Barry K."/>
            <person name="Bills G."/>
            <person name="Bluhm B."/>
            <person name="Cannon C."/>
            <person name="Castanera R."/>
            <person name="Culley D."/>
            <person name="Daum C."/>
            <person name="Ezra D."/>
            <person name="Gonzalez J."/>
            <person name="Henrissat B."/>
            <person name="Kuo A."/>
            <person name="Liang C."/>
            <person name="Lipzen A."/>
            <person name="Lutzoni F."/>
            <person name="Magnuson J."/>
            <person name="Mondo S."/>
            <person name="Nolan M."/>
            <person name="Ohm R."/>
            <person name="Pangilinan J."/>
            <person name="Park H.-J."/>
            <person name="Ramirez L."/>
            <person name="Alfaro M."/>
            <person name="Sun H."/>
            <person name="Tritt A."/>
            <person name="Yoshinaga Y."/>
            <person name="Zwiers L.-H."/>
            <person name="Turgeon B."/>
            <person name="Goodwin S."/>
            <person name="Spatafora J."/>
            <person name="Crous P."/>
            <person name="Grigoriev I."/>
        </authorList>
    </citation>
    <scope>NUCLEOTIDE SEQUENCE</scope>
    <source>
        <strain evidence="2">CBS 133067</strain>
    </source>
</reference>
<feature type="compositionally biased region" description="Polar residues" evidence="1">
    <location>
        <begin position="686"/>
        <end position="699"/>
    </location>
</feature>
<dbReference type="EMBL" id="ML978121">
    <property type="protein sequence ID" value="KAF2104674.1"/>
    <property type="molecule type" value="Genomic_DNA"/>
</dbReference>
<feature type="compositionally biased region" description="Gly residues" evidence="1">
    <location>
        <begin position="1333"/>
        <end position="1346"/>
    </location>
</feature>
<feature type="compositionally biased region" description="Basic and acidic residues" evidence="1">
    <location>
        <begin position="2006"/>
        <end position="2031"/>
    </location>
</feature>
<feature type="compositionally biased region" description="Polar residues" evidence="1">
    <location>
        <begin position="424"/>
        <end position="436"/>
    </location>
</feature>
<feature type="compositionally biased region" description="Low complexity" evidence="1">
    <location>
        <begin position="2942"/>
        <end position="2954"/>
    </location>
</feature>
<feature type="compositionally biased region" description="Basic and acidic residues" evidence="1">
    <location>
        <begin position="316"/>
        <end position="338"/>
    </location>
</feature>
<keyword evidence="3" id="KW-1185">Reference proteome</keyword>
<feature type="compositionally biased region" description="Basic and acidic residues" evidence="1">
    <location>
        <begin position="2689"/>
        <end position="2698"/>
    </location>
</feature>
<feature type="compositionally biased region" description="Polar residues" evidence="1">
    <location>
        <begin position="2757"/>
        <end position="2769"/>
    </location>
</feature>
<feature type="compositionally biased region" description="Low complexity" evidence="1">
    <location>
        <begin position="1456"/>
        <end position="1473"/>
    </location>
</feature>
<feature type="compositionally biased region" description="Low complexity" evidence="1">
    <location>
        <begin position="1360"/>
        <end position="1376"/>
    </location>
</feature>
<feature type="compositionally biased region" description="Basic residues" evidence="1">
    <location>
        <begin position="1423"/>
        <end position="1433"/>
    </location>
</feature>
<protein>
    <submittedName>
        <fullName evidence="2">Uncharacterized protein</fullName>
    </submittedName>
</protein>
<feature type="compositionally biased region" description="Basic residues" evidence="1">
    <location>
        <begin position="1474"/>
        <end position="1486"/>
    </location>
</feature>
<evidence type="ECO:0000313" key="2">
    <source>
        <dbReference type="EMBL" id="KAF2104674.1"/>
    </source>
</evidence>
<feature type="compositionally biased region" description="Low complexity" evidence="1">
    <location>
        <begin position="2895"/>
        <end position="2912"/>
    </location>
</feature>
<feature type="compositionally biased region" description="Acidic residues" evidence="1">
    <location>
        <begin position="1794"/>
        <end position="1812"/>
    </location>
</feature>
<feature type="compositionally biased region" description="Polar residues" evidence="1">
    <location>
        <begin position="970"/>
        <end position="989"/>
    </location>
</feature>
<feature type="compositionally biased region" description="Low complexity" evidence="1">
    <location>
        <begin position="2732"/>
        <end position="2742"/>
    </location>
</feature>
<dbReference type="Proteomes" id="UP000799772">
    <property type="component" value="Unassembled WGS sequence"/>
</dbReference>
<feature type="compositionally biased region" description="Polar residues" evidence="1">
    <location>
        <begin position="2283"/>
        <end position="2300"/>
    </location>
</feature>
<feature type="compositionally biased region" description="Polar residues" evidence="1">
    <location>
        <begin position="1270"/>
        <end position="1287"/>
    </location>
</feature>
<feature type="compositionally biased region" description="Basic and acidic residues" evidence="1">
    <location>
        <begin position="580"/>
        <end position="589"/>
    </location>
</feature>
<feature type="compositionally biased region" description="Polar residues" evidence="1">
    <location>
        <begin position="2262"/>
        <end position="2272"/>
    </location>
</feature>
<feature type="compositionally biased region" description="Polar residues" evidence="1">
    <location>
        <begin position="510"/>
        <end position="519"/>
    </location>
</feature>
<feature type="region of interest" description="Disordered" evidence="1">
    <location>
        <begin position="1609"/>
        <end position="2646"/>
    </location>
</feature>
<evidence type="ECO:0000313" key="3">
    <source>
        <dbReference type="Proteomes" id="UP000799772"/>
    </source>
</evidence>
<feature type="compositionally biased region" description="Basic and acidic residues" evidence="1">
    <location>
        <begin position="1839"/>
        <end position="1860"/>
    </location>
</feature>
<feature type="compositionally biased region" description="Polar residues" evidence="1">
    <location>
        <begin position="2494"/>
        <end position="2511"/>
    </location>
</feature>
<feature type="compositionally biased region" description="Polar residues" evidence="1">
    <location>
        <begin position="222"/>
        <end position="237"/>
    </location>
</feature>
<feature type="compositionally biased region" description="Low complexity" evidence="1">
    <location>
        <begin position="2702"/>
        <end position="2724"/>
    </location>
</feature>
<feature type="compositionally biased region" description="Polar residues" evidence="1">
    <location>
        <begin position="379"/>
        <end position="399"/>
    </location>
</feature>
<feature type="compositionally biased region" description="Polar residues" evidence="1">
    <location>
        <begin position="1300"/>
        <end position="1327"/>
    </location>
</feature>
<feature type="compositionally biased region" description="Polar residues" evidence="1">
    <location>
        <begin position="663"/>
        <end position="672"/>
    </location>
</feature>
<evidence type="ECO:0000256" key="1">
    <source>
        <dbReference type="SAM" id="MobiDB-lite"/>
    </source>
</evidence>
<feature type="compositionally biased region" description="Polar residues" evidence="1">
    <location>
        <begin position="1107"/>
        <end position="1121"/>
    </location>
</feature>
<feature type="compositionally biased region" description="Low complexity" evidence="1">
    <location>
        <begin position="2804"/>
        <end position="2824"/>
    </location>
</feature>
<name>A0A9P4IRV3_9PEZI</name>
<feature type="compositionally biased region" description="Basic and acidic residues" evidence="1">
    <location>
        <begin position="749"/>
        <end position="758"/>
    </location>
</feature>
<feature type="compositionally biased region" description="Pro residues" evidence="1">
    <location>
        <begin position="2412"/>
        <end position="2432"/>
    </location>
</feature>
<feature type="compositionally biased region" description="Basic and acidic residues" evidence="1">
    <location>
        <begin position="846"/>
        <end position="861"/>
    </location>
</feature>
<feature type="compositionally biased region" description="Basic and acidic residues" evidence="1">
    <location>
        <begin position="1627"/>
        <end position="1638"/>
    </location>
</feature>
<feature type="compositionally biased region" description="Basic and acidic residues" evidence="1">
    <location>
        <begin position="1730"/>
        <end position="1739"/>
    </location>
</feature>
<feature type="compositionally biased region" description="Basic residues" evidence="1">
    <location>
        <begin position="2163"/>
        <end position="2174"/>
    </location>
</feature>
<feature type="compositionally biased region" description="Low complexity" evidence="1">
    <location>
        <begin position="2194"/>
        <end position="2206"/>
    </location>
</feature>
<feature type="compositionally biased region" description="Polar residues" evidence="1">
    <location>
        <begin position="2090"/>
        <end position="2101"/>
    </location>
</feature>
<dbReference type="OrthoDB" id="5151921at2759"/>
<feature type="compositionally biased region" description="Polar residues" evidence="1">
    <location>
        <begin position="25"/>
        <end position="41"/>
    </location>
</feature>
<feature type="compositionally biased region" description="Basic and acidic residues" evidence="1">
    <location>
        <begin position="447"/>
        <end position="457"/>
    </location>
</feature>
<gene>
    <name evidence="2" type="ORF">NA57DRAFT_51487</name>
</gene>
<feature type="compositionally biased region" description="Polar residues" evidence="1">
    <location>
        <begin position="462"/>
        <end position="487"/>
    </location>
</feature>
<feature type="region of interest" description="Disordered" evidence="1">
    <location>
        <begin position="1360"/>
        <end position="1513"/>
    </location>
</feature>
<feature type="compositionally biased region" description="Basic and acidic residues" evidence="1">
    <location>
        <begin position="951"/>
        <end position="968"/>
    </location>
</feature>
<feature type="compositionally biased region" description="Polar residues" evidence="1">
    <location>
        <begin position="1"/>
        <end position="17"/>
    </location>
</feature>
<feature type="compositionally biased region" description="Basic and acidic residues" evidence="1">
    <location>
        <begin position="644"/>
        <end position="662"/>
    </location>
</feature>
<feature type="compositionally biased region" description="Basic and acidic residues" evidence="1">
    <location>
        <begin position="2783"/>
        <end position="2803"/>
    </location>
</feature>
<feature type="compositionally biased region" description="Low complexity" evidence="1">
    <location>
        <begin position="1390"/>
        <end position="1404"/>
    </location>
</feature>
<feature type="region of interest" description="Disordered" evidence="1">
    <location>
        <begin position="826"/>
        <end position="1198"/>
    </location>
</feature>
<feature type="compositionally biased region" description="Basic and acidic residues" evidence="1">
    <location>
        <begin position="1908"/>
        <end position="1924"/>
    </location>
</feature>
<organism evidence="2 3">
    <name type="scientific">Rhizodiscina lignyota</name>
    <dbReference type="NCBI Taxonomy" id="1504668"/>
    <lineage>
        <taxon>Eukaryota</taxon>
        <taxon>Fungi</taxon>
        <taxon>Dikarya</taxon>
        <taxon>Ascomycota</taxon>
        <taxon>Pezizomycotina</taxon>
        <taxon>Dothideomycetes</taxon>
        <taxon>Pleosporomycetidae</taxon>
        <taxon>Aulographales</taxon>
        <taxon>Rhizodiscinaceae</taxon>
        <taxon>Rhizodiscina</taxon>
    </lineage>
</organism>
<feature type="compositionally biased region" description="Polar residues" evidence="1">
    <location>
        <begin position="87"/>
        <end position="118"/>
    </location>
</feature>
<feature type="compositionally biased region" description="Basic and acidic residues" evidence="1">
    <location>
        <begin position="1678"/>
        <end position="1687"/>
    </location>
</feature>
<sequence length="2983" mass="323470">MTSPFPQDSRSPLLTSSHSDRKPQSPFTSGQPPSFKTNVNRAKTKKWVEAKAYSYEGDDWGDYDEDDEYGVETPPPQPQKATGLRQRGQSVEGQASASGGRSFTNPVGMPTQNLNRSNSFEKGDERRTFSAGTQPPPGYGEFPQMSSPTAQYGPPPGAPGRAPLQVQTDVQPRQRGDSVATSSSRYPSAGGFAQSAASEVPSSIDYTNRRDFSPSAMPAPLQSRTPQPGTPQDSADTPQARFPPRKSSLSQPNSPTSPTRATPADAGPRQQTPTNTSKQLPFIRPADIYKRMEEERARERASQESNRPSMDSILRPGEDARSGTPRERTSLDSVREEGGSSTSSSHLRATPLATVAERKSEYGLPSGTGEAMPAPRTAEPTNRPSETAQSGAPTLPQFTHDSDFGSGLWGTSHESATEHRDMQPEQQTDTGLQHQPSLGFRSAVQHAFERPDDEKSVPDTPMSKQSSLRSAPTGSDMSRSNTDSTAGISPIMSRVPSVGAAAAARANTQVPAIDLSQTPAIAEEPGENSRPVSMSIPRKPSPAHSREGSAGSAAHLPGHRHDLNTPPSRGSPARSPAIEAQKDLPEPEVAKLAIESEGSPQFASPETREADLAESVNKASIRPGSEESLEAAETAKGFQTGFLDSHKDMPLSIDTKRPESPAKSRSQSPSKSRVQELAGRFDDIAESNSRRNSSHSIGSRGSGKQGAETIEIPAERPSMESKPSFRPQLPGQWESFSTSRPDSTPNDSDVERDLHDNEPPGITYQEAVVSEKEPTTEEIDLTPTTSRHPLSAREAKDESPSIATNPMAALAAAGTAMGEAFKASVGMGDPVREAPPSSDVATEDFAPSHEPDYLSPTKRETGNIFARPLAPDRMESTVSTIPPTPPPKDGEVAPLDQYGETSDSAEDMPPPPVPLKGNAPVSESLLASSPLRPPMLPHLSMDTATDDEESDRLRKDIVRTLSPEKDPSEAPQNTGLEVPDQSSNRSSGVIPSEYDTYWEGARPDGSRYSQMPGEVEVGPRGVEMMSERPEDIPEEASPAPTEKSQRPAFLDKRFSWERSKDSGDFADIVGTGAGATAAGAGAAELAAHEPEPEGSKPAQPHYPVPEISTSGAMVTDVTSPSAMPEHASPERTMSPPHGLRVINETGHEEAVDIPPRLQTPQPEEEPSAQKVEPLTGETIAEHEPLTAQEPFAEQEPKPIEEKDLASEPQPVHISPVTTQQKHRLVPFREIAAIPNPTERIKVLNSSREQWAEMDTGLRGWLSTTMTTHPEHSNLLSQQPFTLTSRPTSGPGGRIGHRASPSISKFTNMLSPTSPHQSQNLDTMTTQQGSSSGPSGGTSGHRPGGASVGAKMGKELLTSAGALGGKATTGAKGLFAKGRSRFRGSGGGDKGFPSSTASDSSTHSSQVEPLARAMTQPAEETSNKRRMSPFRRLSRPSSVAISEGDSIPEIPTEPLPKSSHGTSDSKTDGSGTSTPKKRRLSPFRRLSRPSSTVNPDEAAGIPDMPKDPFPQRSVTMPIQVGEPELVHASTKETESRARRIFSGFRRNSRPNSIAVPSNDTFMVPGLPGHDISIPAIPARGDRRASYAFGSASASGMPDIVLDRRASYAPGQIPPIMPPAPDIFGGPPEKGEEKKEERAMSRLGVLPTPTHDAFNVSHSEPPSPTAEGDADADAAPNQTIKEDIEHEPEVFASPQPRIIRTDLSTEDAEDTRHSKLIDSIVRHASPPLQAIESRRQSRVYETELPLPNLGQVSGAPTPRTERGDPLGGSGAASISSARPVTATEESQEPMSKEPETNELEIQESEAPEHEEESLQPEIPAAPGVQREESKSSRPDVSPISDEGRESKDAVTRKVEYGERKAGWLDVSDDEEERDDEKQKREETAQDEVPTGELEKEAEMLAPSRASTVDTWERVSHQDAGSVKDEKEENEEVEEPQRENWQTPAEEREVELDDEDSLYGGAAPKPRIPPRSDSRPTQPGAERGVQPSNMEVGSIPQLQVPEQAVSRDVQGERHVVHEPDVDDLRKATIEEQAHEPLAPPPPSKIPDASIPNQQIYQKPSVSPLLPPVQAERMPRPSFPVERPMSFVPLPRDSSGNPGQEQINQLHDMIQEESLSPPQVQQPPAVQQEPRVQQPRARPPIPQTPIDRQEITQHVPQDSSPTEPRNVPRRATHVRRNSRQLEGPPPPPKDDSIPRVRQPQQPGQQQAFQGISEQPFSRQVIDPRQHTGAEYQLPGVGPPNVSPANGKPPSRTGFLRGPSRRESPAATESQANTRINPQLVAPPNLRGLSSTSISTVPPATPNESSKGRKGSLWSSFTRPGTAGADSIFTTDSTMGQAGDSPTRIHYLSQVERQREEQKPAKGIQKKASKKLERAATNADGGEKKKRFSSLGSIFGRSGTTGHAPKKLQKIAEKSTPSPPVQQRHPPPQPVPQPAPRPHTSHTSSVRTWRGLRAAQSVPEVDEQDSVGPRRERVSPAGGYYAPEGFGHSPGATGFDAIAQQQTSPVEYRQRQSSLPGMQPQPMVYNNGTISPARPQDSRRLSGQQQLTPSPYGASPARASSTGPYGQLSPHASGASSGVSSLSPNSMGSGAPPTRANSSPAIPGQSVWGRRPHAPRMPSIGEDGRHQERPWAIALPEGPEHEDDGDRRDSIQYAMMVRQQMARQEAMLNQQQYYPPPEETTYSDYPALGPHDQGFGEKDDGSRRNSMQYAMAMRQQRAQQNAQQRPQYYTPTLASAYQEYPPQQDYPAPQPRSQEYGHGHGQAQSPQSPQQHGQVPTLYLDPQIIARRKMEAQEQARARELELQRQEEAQVQSPHPLQSPQQQQPQMYAYPPPQHSIAQPRPQHPQEGYDPYAQQPYQGHGMPGGMDPSTYPLPMSPGGITSPINPMATQLPPPPPPKIPLQHHPLQQQQPAHYQPHSPRHQRYPSSDPPAYDPQGVLPPQRPRPLPQQSQPRGPQRRSMAADEEEEQPVMHAVSYPGMEWAPRWEEY</sequence>
<feature type="compositionally biased region" description="Polar residues" evidence="1">
    <location>
        <begin position="269"/>
        <end position="279"/>
    </location>
</feature>
<feature type="compositionally biased region" description="Polar residues" evidence="1">
    <location>
        <begin position="2148"/>
        <end position="2159"/>
    </location>
</feature>
<feature type="region of interest" description="Disordered" evidence="1">
    <location>
        <begin position="2661"/>
        <end position="2972"/>
    </location>
</feature>
<comment type="caution">
    <text evidence="2">The sequence shown here is derived from an EMBL/GenBank/DDBJ whole genome shotgun (WGS) entry which is preliminary data.</text>
</comment>
<feature type="compositionally biased region" description="Low complexity" evidence="1">
    <location>
        <begin position="1074"/>
        <end position="1085"/>
    </location>
</feature>
<feature type="compositionally biased region" description="Acidic residues" evidence="1">
    <location>
        <begin position="1945"/>
        <end position="1954"/>
    </location>
</feature>
<feature type="compositionally biased region" description="Low complexity" evidence="1">
    <location>
        <begin position="566"/>
        <end position="577"/>
    </location>
</feature>
<feature type="region of interest" description="Disordered" evidence="1">
    <location>
        <begin position="1270"/>
        <end position="1348"/>
    </location>
</feature>
<accession>A0A9P4IRV3</accession>
<feature type="compositionally biased region" description="Polar residues" evidence="1">
    <location>
        <begin position="247"/>
        <end position="260"/>
    </location>
</feature>